<sequence>MIIFRVTTGRSFTKFPSVKDSILFNPIQFAHQTAESSFLRSTLNREFGRNDDADTEQGLNYSTNSEPTQTRTPIIIHIAQEKQNNGGDDEKVV</sequence>
<organism evidence="2 3">
    <name type="scientific">Candolleomyces eurysporus</name>
    <dbReference type="NCBI Taxonomy" id="2828524"/>
    <lineage>
        <taxon>Eukaryota</taxon>
        <taxon>Fungi</taxon>
        <taxon>Dikarya</taxon>
        <taxon>Basidiomycota</taxon>
        <taxon>Agaricomycotina</taxon>
        <taxon>Agaricomycetes</taxon>
        <taxon>Agaricomycetidae</taxon>
        <taxon>Agaricales</taxon>
        <taxon>Agaricineae</taxon>
        <taxon>Psathyrellaceae</taxon>
        <taxon>Candolleomyces</taxon>
    </lineage>
</organism>
<name>A0A9W8J6N0_9AGAR</name>
<accession>A0A9W8J6N0</accession>
<dbReference type="OrthoDB" id="2860889at2759"/>
<protein>
    <submittedName>
        <fullName evidence="2">Uncharacterized protein</fullName>
    </submittedName>
</protein>
<feature type="non-terminal residue" evidence="2">
    <location>
        <position position="93"/>
    </location>
</feature>
<dbReference type="Proteomes" id="UP001140091">
    <property type="component" value="Unassembled WGS sequence"/>
</dbReference>
<proteinExistence type="predicted"/>
<comment type="caution">
    <text evidence="2">The sequence shown here is derived from an EMBL/GenBank/DDBJ whole genome shotgun (WGS) entry which is preliminary data.</text>
</comment>
<evidence type="ECO:0000256" key="1">
    <source>
        <dbReference type="SAM" id="MobiDB-lite"/>
    </source>
</evidence>
<dbReference type="EMBL" id="JANBPK010000928">
    <property type="protein sequence ID" value="KAJ2928399.1"/>
    <property type="molecule type" value="Genomic_DNA"/>
</dbReference>
<keyword evidence="3" id="KW-1185">Reference proteome</keyword>
<dbReference type="AlphaFoldDB" id="A0A9W8J6N0"/>
<gene>
    <name evidence="2" type="ORF">H1R20_g8705</name>
</gene>
<feature type="compositionally biased region" description="Polar residues" evidence="1">
    <location>
        <begin position="57"/>
        <end position="71"/>
    </location>
</feature>
<evidence type="ECO:0000313" key="2">
    <source>
        <dbReference type="EMBL" id="KAJ2928399.1"/>
    </source>
</evidence>
<reference evidence="2" key="1">
    <citation type="submission" date="2022-06" db="EMBL/GenBank/DDBJ databases">
        <title>Genome Sequence of Candolleomyces eurysporus.</title>
        <authorList>
            <person name="Buettner E."/>
        </authorList>
    </citation>
    <scope>NUCLEOTIDE SEQUENCE</scope>
    <source>
        <strain evidence="2">VTCC 930004</strain>
    </source>
</reference>
<feature type="region of interest" description="Disordered" evidence="1">
    <location>
        <begin position="48"/>
        <end position="71"/>
    </location>
</feature>
<evidence type="ECO:0000313" key="3">
    <source>
        <dbReference type="Proteomes" id="UP001140091"/>
    </source>
</evidence>